<dbReference type="AlphaFoldDB" id="A0A835Z6H1"/>
<dbReference type="OrthoDB" id="414698at2759"/>
<dbReference type="Pfam" id="PF06041">
    <property type="entry name" value="DUF924"/>
    <property type="match status" value="1"/>
</dbReference>
<evidence type="ECO:0000313" key="1">
    <source>
        <dbReference type="EMBL" id="KAG5185870.1"/>
    </source>
</evidence>
<reference evidence="1" key="1">
    <citation type="submission" date="2021-02" db="EMBL/GenBank/DDBJ databases">
        <title>First Annotated Genome of the Yellow-green Alga Tribonema minus.</title>
        <authorList>
            <person name="Mahan K.M."/>
        </authorList>
    </citation>
    <scope>NUCLEOTIDE SEQUENCE</scope>
    <source>
        <strain evidence="1">UTEX B ZZ1240</strain>
    </source>
</reference>
<proteinExistence type="predicted"/>
<gene>
    <name evidence="1" type="ORF">JKP88DRAFT_260440</name>
</gene>
<protein>
    <submittedName>
        <fullName evidence="1">Putative transmembrane protein</fullName>
    </submittedName>
</protein>
<organism evidence="1 2">
    <name type="scientific">Tribonema minus</name>
    <dbReference type="NCBI Taxonomy" id="303371"/>
    <lineage>
        <taxon>Eukaryota</taxon>
        <taxon>Sar</taxon>
        <taxon>Stramenopiles</taxon>
        <taxon>Ochrophyta</taxon>
        <taxon>PX clade</taxon>
        <taxon>Xanthophyceae</taxon>
        <taxon>Tribonematales</taxon>
        <taxon>Tribonemataceae</taxon>
        <taxon>Tribonema</taxon>
    </lineage>
</organism>
<dbReference type="EMBL" id="JAFCMP010000118">
    <property type="protein sequence ID" value="KAG5185870.1"/>
    <property type="molecule type" value="Genomic_DNA"/>
</dbReference>
<dbReference type="Proteomes" id="UP000664859">
    <property type="component" value="Unassembled WGS sequence"/>
</dbReference>
<name>A0A835Z6H1_9STRA</name>
<dbReference type="Gene3D" id="1.20.58.320">
    <property type="entry name" value="TPR-like"/>
    <property type="match status" value="1"/>
</dbReference>
<comment type="caution">
    <text evidence="1">The sequence shown here is derived from an EMBL/GenBank/DDBJ whole genome shotgun (WGS) entry which is preliminary data.</text>
</comment>
<dbReference type="InterPro" id="IPR010323">
    <property type="entry name" value="DUF924"/>
</dbReference>
<dbReference type="Gene3D" id="1.25.40.10">
    <property type="entry name" value="Tetratricopeptide repeat domain"/>
    <property type="match status" value="1"/>
</dbReference>
<dbReference type="SUPFAM" id="SSF48452">
    <property type="entry name" value="TPR-like"/>
    <property type="match status" value="1"/>
</dbReference>
<keyword evidence="2" id="KW-1185">Reference proteome</keyword>
<keyword evidence="1" id="KW-0472">Membrane</keyword>
<keyword evidence="1" id="KW-0812">Transmembrane</keyword>
<dbReference type="InterPro" id="IPR011990">
    <property type="entry name" value="TPR-like_helical_dom_sf"/>
</dbReference>
<sequence>MTVPDGHDRLHLLQDVLTFWFGDDAAALTAGSPARGYRFKLWFGGANDERFDALQVEAKDLIQQAAAGGPEWDGPRNTLARIIVLDQFSRTAYRATAQAFERDEMAADISAAAIDAGSDEQFTPYERLFFYLPLMHSERMEYQRLCLAKVTSTPGLEDCIAFANSHLVVVEQFGRFPHRNAAMGRTSTPEELAWLASDKLPGWARSQAPPPQG</sequence>
<evidence type="ECO:0000313" key="2">
    <source>
        <dbReference type="Proteomes" id="UP000664859"/>
    </source>
</evidence>
<accession>A0A835Z6H1</accession>